<dbReference type="Proteomes" id="UP000054632">
    <property type="component" value="Unassembled WGS sequence"/>
</dbReference>
<evidence type="ECO:0000313" key="1">
    <source>
        <dbReference type="EMBL" id="KRY64276.1"/>
    </source>
</evidence>
<gene>
    <name evidence="1" type="ORF">T4A_7310</name>
</gene>
<sequence>MANRVVPECHLGLPMYLDGQSANTKGDSLEKYKIVFN</sequence>
<accession>A0A0V1DS31</accession>
<dbReference type="EMBL" id="JYDR01000520">
    <property type="protein sequence ID" value="KRY64276.1"/>
    <property type="molecule type" value="Genomic_DNA"/>
</dbReference>
<proteinExistence type="predicted"/>
<reference evidence="1 2" key="1">
    <citation type="submission" date="2015-01" db="EMBL/GenBank/DDBJ databases">
        <title>Evolution of Trichinella species and genotypes.</title>
        <authorList>
            <person name="Korhonen P.K."/>
            <person name="Edoardo P."/>
            <person name="Giuseppe L.R."/>
            <person name="Gasser R.B."/>
        </authorList>
    </citation>
    <scope>NUCLEOTIDE SEQUENCE [LARGE SCALE GENOMIC DNA]</scope>
    <source>
        <strain evidence="1">ISS13</strain>
    </source>
</reference>
<evidence type="ECO:0000313" key="2">
    <source>
        <dbReference type="Proteomes" id="UP000054632"/>
    </source>
</evidence>
<protein>
    <submittedName>
        <fullName evidence="1">Uncharacterized protein</fullName>
    </submittedName>
</protein>
<comment type="caution">
    <text evidence="1">The sequence shown here is derived from an EMBL/GenBank/DDBJ whole genome shotgun (WGS) entry which is preliminary data.</text>
</comment>
<name>A0A0V1DS31_TRIPS</name>
<dbReference type="AlphaFoldDB" id="A0A0V1DS31"/>
<organism evidence="1 2">
    <name type="scientific">Trichinella pseudospiralis</name>
    <name type="common">Parasitic roundworm</name>
    <dbReference type="NCBI Taxonomy" id="6337"/>
    <lineage>
        <taxon>Eukaryota</taxon>
        <taxon>Metazoa</taxon>
        <taxon>Ecdysozoa</taxon>
        <taxon>Nematoda</taxon>
        <taxon>Enoplea</taxon>
        <taxon>Dorylaimia</taxon>
        <taxon>Trichinellida</taxon>
        <taxon>Trichinellidae</taxon>
        <taxon>Trichinella</taxon>
    </lineage>
</organism>